<gene>
    <name evidence="5" type="ORF">EHS13_27115</name>
</gene>
<dbReference type="EMBL" id="CP034235">
    <property type="protein sequence ID" value="QGQ98292.1"/>
    <property type="molecule type" value="Genomic_DNA"/>
</dbReference>
<evidence type="ECO:0000256" key="1">
    <source>
        <dbReference type="ARBA" id="ARBA00023015"/>
    </source>
</evidence>
<evidence type="ECO:0000313" key="6">
    <source>
        <dbReference type="Proteomes" id="UP000426246"/>
    </source>
</evidence>
<dbReference type="Gene3D" id="1.20.120.530">
    <property type="entry name" value="GntR ligand-binding domain-like"/>
    <property type="match status" value="1"/>
</dbReference>
<dbReference type="SMART" id="SM00895">
    <property type="entry name" value="FCD"/>
    <property type="match status" value="1"/>
</dbReference>
<reference evidence="6" key="1">
    <citation type="submission" date="2018-11" db="EMBL/GenBank/DDBJ databases">
        <title>Complete genome sequence of Paenibacillus sp. ML311-T8.</title>
        <authorList>
            <person name="Nam Y.-D."/>
            <person name="Kang J."/>
            <person name="Chung W.-H."/>
            <person name="Park Y.S."/>
        </authorList>
    </citation>
    <scope>NUCLEOTIDE SEQUENCE [LARGE SCALE GENOMIC DNA]</scope>
    <source>
        <strain evidence="6">ML311-T8</strain>
    </source>
</reference>
<keyword evidence="1" id="KW-0805">Transcription regulation</keyword>
<protein>
    <submittedName>
        <fullName evidence="5">GntR family transcriptional regulator</fullName>
    </submittedName>
</protein>
<organism evidence="5 6">
    <name type="scientific">Paenibacillus psychroresistens</name>
    <dbReference type="NCBI Taxonomy" id="1778678"/>
    <lineage>
        <taxon>Bacteria</taxon>
        <taxon>Bacillati</taxon>
        <taxon>Bacillota</taxon>
        <taxon>Bacilli</taxon>
        <taxon>Bacillales</taxon>
        <taxon>Paenibacillaceae</taxon>
        <taxon>Paenibacillus</taxon>
    </lineage>
</organism>
<dbReference type="PANTHER" id="PTHR43537">
    <property type="entry name" value="TRANSCRIPTIONAL REGULATOR, GNTR FAMILY"/>
    <property type="match status" value="1"/>
</dbReference>
<dbReference type="Gene3D" id="1.10.10.10">
    <property type="entry name" value="Winged helix-like DNA-binding domain superfamily/Winged helix DNA-binding domain"/>
    <property type="match status" value="1"/>
</dbReference>
<dbReference type="AlphaFoldDB" id="A0A6B8RRF6"/>
<proteinExistence type="predicted"/>
<evidence type="ECO:0000259" key="4">
    <source>
        <dbReference type="PROSITE" id="PS50949"/>
    </source>
</evidence>
<dbReference type="PROSITE" id="PS50949">
    <property type="entry name" value="HTH_GNTR"/>
    <property type="match status" value="1"/>
</dbReference>
<dbReference type="OrthoDB" id="368257at2"/>
<sequence>MNSLSSNVTLKETAYQFIKKNIVEGKWDGGTFLSENLLCEQLNMSKTPIRSALDRLEMMGLVKQFPKQGVVVSEVSLQKILQIYELRKALEAYAVKRLTGKLGDGFFEQMDENICLQEALIEKEDIAEYVQMDRQFHMMIINGMENEEYAAAMTRIQDQFLLAVRTTFLKNKQRLAGSIEEHRQIRHALAGNDPELTERLMIEHIEYVKQIML</sequence>
<keyword evidence="3" id="KW-0804">Transcription</keyword>
<evidence type="ECO:0000256" key="2">
    <source>
        <dbReference type="ARBA" id="ARBA00023125"/>
    </source>
</evidence>
<dbReference type="SUPFAM" id="SSF46785">
    <property type="entry name" value="Winged helix' DNA-binding domain"/>
    <property type="match status" value="1"/>
</dbReference>
<feature type="domain" description="HTH gntR-type" evidence="4">
    <location>
        <begin position="8"/>
        <end position="75"/>
    </location>
</feature>
<dbReference type="Proteomes" id="UP000426246">
    <property type="component" value="Chromosome"/>
</dbReference>
<dbReference type="GO" id="GO:0003700">
    <property type="term" value="F:DNA-binding transcription factor activity"/>
    <property type="evidence" value="ECO:0007669"/>
    <property type="project" value="InterPro"/>
</dbReference>
<dbReference type="Pfam" id="PF00392">
    <property type="entry name" value="GntR"/>
    <property type="match status" value="1"/>
</dbReference>
<dbReference type="KEGG" id="ppsc:EHS13_27115"/>
<accession>A0A6B8RRF6</accession>
<evidence type="ECO:0000313" key="5">
    <source>
        <dbReference type="EMBL" id="QGQ98292.1"/>
    </source>
</evidence>
<dbReference type="InterPro" id="IPR036390">
    <property type="entry name" value="WH_DNA-bd_sf"/>
</dbReference>
<dbReference type="PANTHER" id="PTHR43537:SF24">
    <property type="entry name" value="GLUCONATE OPERON TRANSCRIPTIONAL REPRESSOR"/>
    <property type="match status" value="1"/>
</dbReference>
<evidence type="ECO:0000256" key="3">
    <source>
        <dbReference type="ARBA" id="ARBA00023163"/>
    </source>
</evidence>
<dbReference type="InterPro" id="IPR000524">
    <property type="entry name" value="Tscrpt_reg_HTH_GntR"/>
</dbReference>
<name>A0A6B8RRF6_9BACL</name>
<dbReference type="InterPro" id="IPR011711">
    <property type="entry name" value="GntR_C"/>
</dbReference>
<dbReference type="InterPro" id="IPR008920">
    <property type="entry name" value="TF_FadR/GntR_C"/>
</dbReference>
<dbReference type="InterPro" id="IPR036388">
    <property type="entry name" value="WH-like_DNA-bd_sf"/>
</dbReference>
<keyword evidence="6" id="KW-1185">Reference proteome</keyword>
<dbReference type="SUPFAM" id="SSF48008">
    <property type="entry name" value="GntR ligand-binding domain-like"/>
    <property type="match status" value="1"/>
</dbReference>
<dbReference type="GO" id="GO:0003677">
    <property type="term" value="F:DNA binding"/>
    <property type="evidence" value="ECO:0007669"/>
    <property type="project" value="UniProtKB-KW"/>
</dbReference>
<dbReference type="SMART" id="SM00345">
    <property type="entry name" value="HTH_GNTR"/>
    <property type="match status" value="1"/>
</dbReference>
<keyword evidence="2" id="KW-0238">DNA-binding</keyword>
<dbReference type="RefSeq" id="WP_155703395.1">
    <property type="nucleotide sequence ID" value="NZ_CP034235.1"/>
</dbReference>
<dbReference type="Pfam" id="PF07729">
    <property type="entry name" value="FCD"/>
    <property type="match status" value="1"/>
</dbReference>